<sequence>MRELCFHEISSVSGASGVHLAAIAVGAAANTLGRITGELMTGTPMSLAKSVDTYGWAIPLATAAVTTTFRPDKPAQAHLRYAATAGFVVGLGHYLDDSGTAPTRRRSASHRN</sequence>
<gene>
    <name evidence="1" type="ORF">CAL20_06985</name>
</gene>
<evidence type="ECO:0000313" key="1">
    <source>
        <dbReference type="EMBL" id="OZI58287.1"/>
    </source>
</evidence>
<reference evidence="1 2" key="1">
    <citation type="submission" date="2017-05" db="EMBL/GenBank/DDBJ databases">
        <title>Complete and WGS of Bordetella genogroups.</title>
        <authorList>
            <person name="Spilker T."/>
            <person name="LiPuma J."/>
        </authorList>
    </citation>
    <scope>NUCLEOTIDE SEQUENCE [LARGE SCALE GENOMIC DNA]</scope>
    <source>
        <strain evidence="1 2">AU9919</strain>
    </source>
</reference>
<organism evidence="1 2">
    <name type="scientific">Bordetella genomosp. 4</name>
    <dbReference type="NCBI Taxonomy" id="463044"/>
    <lineage>
        <taxon>Bacteria</taxon>
        <taxon>Pseudomonadati</taxon>
        <taxon>Pseudomonadota</taxon>
        <taxon>Betaproteobacteria</taxon>
        <taxon>Burkholderiales</taxon>
        <taxon>Alcaligenaceae</taxon>
        <taxon>Bordetella</taxon>
    </lineage>
</organism>
<proteinExistence type="predicted"/>
<name>A0A261U9T8_9BORD</name>
<dbReference type="AlphaFoldDB" id="A0A261U9T8"/>
<dbReference type="RefSeq" id="WP_094821490.1">
    <property type="nucleotide sequence ID" value="NZ_NEVO01000008.1"/>
</dbReference>
<accession>A0A261U9T8</accession>
<evidence type="ECO:0000313" key="2">
    <source>
        <dbReference type="Proteomes" id="UP000216885"/>
    </source>
</evidence>
<comment type="caution">
    <text evidence="1">The sequence shown here is derived from an EMBL/GenBank/DDBJ whole genome shotgun (WGS) entry which is preliminary data.</text>
</comment>
<keyword evidence="2" id="KW-1185">Reference proteome</keyword>
<dbReference type="EMBL" id="NEVQ01000009">
    <property type="protein sequence ID" value="OZI58287.1"/>
    <property type="molecule type" value="Genomic_DNA"/>
</dbReference>
<dbReference type="Proteomes" id="UP000216885">
    <property type="component" value="Unassembled WGS sequence"/>
</dbReference>
<protein>
    <submittedName>
        <fullName evidence="1">Uncharacterized protein</fullName>
    </submittedName>
</protein>